<organism evidence="1 2">
    <name type="scientific">Bacillus kandeliae</name>
    <dbReference type="NCBI Taxonomy" id="3129297"/>
    <lineage>
        <taxon>Bacteria</taxon>
        <taxon>Bacillati</taxon>
        <taxon>Bacillota</taxon>
        <taxon>Bacilli</taxon>
        <taxon>Bacillales</taxon>
        <taxon>Bacillaceae</taxon>
        <taxon>Bacillus</taxon>
    </lineage>
</organism>
<dbReference type="RefSeq" id="WP_338753304.1">
    <property type="nucleotide sequence ID" value="NZ_CP147404.1"/>
</dbReference>
<name>A0ABZ2N878_9BACI</name>
<sequence>MKRDVLVIPFDTIHDLVISSDNSGAIGNKQADVVQVPYETVSYYSFRVALMECLAAGGEPFAVVIHNFSGDEAWHGLLSGVKKTAKEADIPDLAITGSTETNFQMMQSATGIVVMGKKKKEAERPLPANLQYAVIGKPLVGPEVLAEASQVAPLALFRKVLQMDGVHAVLPVGSKGILHEIKNMTGREELMAENLACALDVEKTAGPSTCFVVGFEAEVERVLWEVCGGLVFVVNVIEV</sequence>
<dbReference type="EMBL" id="CP147404">
    <property type="protein sequence ID" value="WXB93797.1"/>
    <property type="molecule type" value="Genomic_DNA"/>
</dbReference>
<evidence type="ECO:0000313" key="2">
    <source>
        <dbReference type="Proteomes" id="UP001387364"/>
    </source>
</evidence>
<keyword evidence="2" id="KW-1185">Reference proteome</keyword>
<evidence type="ECO:0000313" key="1">
    <source>
        <dbReference type="EMBL" id="WXB93797.1"/>
    </source>
</evidence>
<accession>A0ABZ2N878</accession>
<reference evidence="1 2" key="1">
    <citation type="submission" date="2024-02" db="EMBL/GenBank/DDBJ databases">
        <title>Seven novel Bacillus-like species.</title>
        <authorList>
            <person name="Liu G."/>
        </authorList>
    </citation>
    <scope>NUCLEOTIDE SEQUENCE [LARGE SCALE GENOMIC DNA]</scope>
    <source>
        <strain evidence="1 2">FJAT-52991</strain>
    </source>
</reference>
<dbReference type="Proteomes" id="UP001387364">
    <property type="component" value="Chromosome"/>
</dbReference>
<protein>
    <submittedName>
        <fullName evidence="1">ATP-binding protein</fullName>
    </submittedName>
</protein>
<gene>
    <name evidence="1" type="ORF">WDJ61_03865</name>
</gene>
<proteinExistence type="predicted"/>
<keyword evidence="1" id="KW-0547">Nucleotide-binding</keyword>
<keyword evidence="1" id="KW-0067">ATP-binding</keyword>
<dbReference type="GO" id="GO:0005524">
    <property type="term" value="F:ATP binding"/>
    <property type="evidence" value="ECO:0007669"/>
    <property type="project" value="UniProtKB-KW"/>
</dbReference>